<dbReference type="PANTHER" id="PTHR24214">
    <property type="entry name" value="PDZ AND LIM DOMAIN PROTEIN ZASP"/>
    <property type="match status" value="1"/>
</dbReference>
<evidence type="ECO:0000256" key="3">
    <source>
        <dbReference type="ARBA" id="ARBA00023038"/>
    </source>
</evidence>
<dbReference type="PANTHER" id="PTHR24214:SF38">
    <property type="entry name" value="PDZ AND LIM DOMAIN PROTEIN ZASP-RELATED"/>
    <property type="match status" value="1"/>
</dbReference>
<comment type="caution">
    <text evidence="6">The sequence shown here is derived from an EMBL/GenBank/DDBJ whole genome shotgun (WGS) entry which is preliminary data.</text>
</comment>
<dbReference type="PROSITE" id="PS50106">
    <property type="entry name" value="PDZ"/>
    <property type="match status" value="1"/>
</dbReference>
<dbReference type="InterPro" id="IPR050604">
    <property type="entry name" value="PDZ-LIM_domain"/>
</dbReference>
<dbReference type="GO" id="GO:0001725">
    <property type="term" value="C:stress fiber"/>
    <property type="evidence" value="ECO:0007669"/>
    <property type="project" value="TreeGrafter"/>
</dbReference>
<reference evidence="6" key="1">
    <citation type="submission" date="2022-03" db="EMBL/GenBank/DDBJ databases">
        <authorList>
            <person name="Lindestad O."/>
        </authorList>
    </citation>
    <scope>NUCLEOTIDE SEQUENCE</scope>
</reference>
<feature type="region of interest" description="Disordered" evidence="4">
    <location>
        <begin position="249"/>
        <end position="279"/>
    </location>
</feature>
<comment type="subcellular location">
    <subcellularLocation>
        <location evidence="1">Cytoplasm</location>
    </subcellularLocation>
</comment>
<dbReference type="SUPFAM" id="SSF50156">
    <property type="entry name" value="PDZ domain-like"/>
    <property type="match status" value="1"/>
</dbReference>
<evidence type="ECO:0000256" key="4">
    <source>
        <dbReference type="SAM" id="MobiDB-lite"/>
    </source>
</evidence>
<dbReference type="GO" id="GO:0030036">
    <property type="term" value="P:actin cytoskeleton organization"/>
    <property type="evidence" value="ECO:0007669"/>
    <property type="project" value="TreeGrafter"/>
</dbReference>
<name>A0A8S4RYR0_9NEOP</name>
<sequence length="486" mass="54215">MSTREVELTGGAPWGFRMHGGVDQNQPLRISRSISDTSAHTYEYNVNPGRKASLSGIREGDVITSINGRATKDMSNADAHAMLRSAGPALRLGLNEDREMSPRRRSIGKAAELKRPSQLISEINNGRATPQAPVYATIKPQQLSLNKLLQSPNKSLHSPQSSFNSVPLVKSVASSEEVPKFHPTNPFYSTLPSNYSTSKLPIPNGKVSNSPVHSRSVNRSDTYSDNNNDHDLKLSSFFSRKFDSGTNSIPNMFDDSQTKNSHISPKYSSNDKYNTISNSQSKSSGFRIIDDITNNDRNPFQSCRNTDFHQFEQSNDNLNSTSAMGGKSLFYSKSDGDFQSNEKITKNSTITEKKICEVEEIKTTKKIILNGSNENNHNHKNGILKSSDELSRYKHKQNRSLSHDCVIKENLIPTTIENDEFYRNKIELGRSKQEYHRSSSAREEYNVAGEVQPVDIVTSRPPAKSPSSSHITTQANKRKYILQPAI</sequence>
<dbReference type="InterPro" id="IPR036034">
    <property type="entry name" value="PDZ_sf"/>
</dbReference>
<evidence type="ECO:0000256" key="2">
    <source>
        <dbReference type="ARBA" id="ARBA00022490"/>
    </source>
</evidence>
<keyword evidence="3" id="KW-0862">Zinc</keyword>
<keyword evidence="3" id="KW-0440">LIM domain</keyword>
<dbReference type="GO" id="GO:0051371">
    <property type="term" value="F:muscle alpha-actinin binding"/>
    <property type="evidence" value="ECO:0007669"/>
    <property type="project" value="TreeGrafter"/>
</dbReference>
<dbReference type="Gene3D" id="2.30.42.10">
    <property type="match status" value="1"/>
</dbReference>
<dbReference type="GO" id="GO:0031941">
    <property type="term" value="C:filamentous actin"/>
    <property type="evidence" value="ECO:0007669"/>
    <property type="project" value="TreeGrafter"/>
</dbReference>
<dbReference type="GO" id="GO:0061061">
    <property type="term" value="P:muscle structure development"/>
    <property type="evidence" value="ECO:0007669"/>
    <property type="project" value="TreeGrafter"/>
</dbReference>
<dbReference type="FunFam" id="2.30.42.10:FF:000055">
    <property type="entry name" value="PDZ and LIM domain protein 3"/>
    <property type="match status" value="1"/>
</dbReference>
<feature type="compositionally biased region" description="Polar residues" evidence="4">
    <location>
        <begin position="206"/>
        <end position="226"/>
    </location>
</feature>
<protein>
    <submittedName>
        <fullName evidence="6">Jg18886 protein</fullName>
    </submittedName>
</protein>
<dbReference type="OrthoDB" id="44841at2759"/>
<dbReference type="SMART" id="SM00228">
    <property type="entry name" value="PDZ"/>
    <property type="match status" value="1"/>
</dbReference>
<feature type="domain" description="PDZ" evidence="5">
    <location>
        <begin position="11"/>
        <end position="98"/>
    </location>
</feature>
<feature type="compositionally biased region" description="Polar residues" evidence="4">
    <location>
        <begin position="465"/>
        <end position="475"/>
    </location>
</feature>
<dbReference type="GO" id="GO:0005912">
    <property type="term" value="C:adherens junction"/>
    <property type="evidence" value="ECO:0007669"/>
    <property type="project" value="TreeGrafter"/>
</dbReference>
<evidence type="ECO:0000259" key="5">
    <source>
        <dbReference type="PROSITE" id="PS50106"/>
    </source>
</evidence>
<gene>
    <name evidence="6" type="primary">jg18886</name>
    <name evidence="6" type="ORF">PAEG_LOCUS18807</name>
</gene>
<evidence type="ECO:0000313" key="7">
    <source>
        <dbReference type="Proteomes" id="UP000838756"/>
    </source>
</evidence>
<proteinExistence type="predicted"/>
<feature type="region of interest" description="Disordered" evidence="4">
    <location>
        <begin position="199"/>
        <end position="230"/>
    </location>
</feature>
<dbReference type="AlphaFoldDB" id="A0A8S4RYR0"/>
<keyword evidence="7" id="KW-1185">Reference proteome</keyword>
<evidence type="ECO:0000313" key="6">
    <source>
        <dbReference type="EMBL" id="CAH2242534.1"/>
    </source>
</evidence>
<evidence type="ECO:0000256" key="1">
    <source>
        <dbReference type="ARBA" id="ARBA00004496"/>
    </source>
</evidence>
<dbReference type="Proteomes" id="UP000838756">
    <property type="component" value="Unassembled WGS sequence"/>
</dbReference>
<keyword evidence="3" id="KW-0479">Metal-binding</keyword>
<dbReference type="Pfam" id="PF00595">
    <property type="entry name" value="PDZ"/>
    <property type="match status" value="1"/>
</dbReference>
<dbReference type="GO" id="GO:0030018">
    <property type="term" value="C:Z disc"/>
    <property type="evidence" value="ECO:0007669"/>
    <property type="project" value="TreeGrafter"/>
</dbReference>
<feature type="region of interest" description="Disordered" evidence="4">
    <location>
        <begin position="452"/>
        <end position="486"/>
    </location>
</feature>
<accession>A0A8S4RYR0</accession>
<dbReference type="GO" id="GO:0003779">
    <property type="term" value="F:actin binding"/>
    <property type="evidence" value="ECO:0007669"/>
    <property type="project" value="TreeGrafter"/>
</dbReference>
<organism evidence="6 7">
    <name type="scientific">Pararge aegeria aegeria</name>
    <dbReference type="NCBI Taxonomy" id="348720"/>
    <lineage>
        <taxon>Eukaryota</taxon>
        <taxon>Metazoa</taxon>
        <taxon>Ecdysozoa</taxon>
        <taxon>Arthropoda</taxon>
        <taxon>Hexapoda</taxon>
        <taxon>Insecta</taxon>
        <taxon>Pterygota</taxon>
        <taxon>Neoptera</taxon>
        <taxon>Endopterygota</taxon>
        <taxon>Lepidoptera</taxon>
        <taxon>Glossata</taxon>
        <taxon>Ditrysia</taxon>
        <taxon>Papilionoidea</taxon>
        <taxon>Nymphalidae</taxon>
        <taxon>Satyrinae</taxon>
        <taxon>Satyrini</taxon>
        <taxon>Parargina</taxon>
        <taxon>Pararge</taxon>
    </lineage>
</organism>
<dbReference type="InterPro" id="IPR001478">
    <property type="entry name" value="PDZ"/>
</dbReference>
<keyword evidence="2" id="KW-0963">Cytoplasm</keyword>
<dbReference type="EMBL" id="CAKXAJ010025658">
    <property type="protein sequence ID" value="CAH2242534.1"/>
    <property type="molecule type" value="Genomic_DNA"/>
</dbReference>
<dbReference type="GO" id="GO:0007507">
    <property type="term" value="P:heart development"/>
    <property type="evidence" value="ECO:0007669"/>
    <property type="project" value="TreeGrafter"/>
</dbReference>